<keyword evidence="3 6" id="KW-0812">Transmembrane</keyword>
<evidence type="ECO:0000256" key="4">
    <source>
        <dbReference type="ARBA" id="ARBA00022989"/>
    </source>
</evidence>
<reference evidence="9" key="1">
    <citation type="submission" date="2009-11" db="EMBL/GenBank/DDBJ databases">
        <title>The complete chromosome 2 of Sphaerobacter thermophilus DSM 20745.</title>
        <authorList>
            <person name="Lucas S."/>
            <person name="Copeland A."/>
            <person name="Lapidus A."/>
            <person name="Glavina del Rio T."/>
            <person name="Dalin E."/>
            <person name="Tice H."/>
            <person name="Bruce D."/>
            <person name="Goodwin L."/>
            <person name="Pitluck S."/>
            <person name="Kyrpides N."/>
            <person name="Mavromatis K."/>
            <person name="Ivanova N."/>
            <person name="Mikhailova N."/>
            <person name="LaButti K.M."/>
            <person name="Clum A."/>
            <person name="Sun H.I."/>
            <person name="Brettin T."/>
            <person name="Detter J.C."/>
            <person name="Han C."/>
            <person name="Larimer F."/>
            <person name="Land M."/>
            <person name="Hauser L."/>
            <person name="Markowitz V."/>
            <person name="Cheng J.F."/>
            <person name="Hugenholtz P."/>
            <person name="Woyke T."/>
            <person name="Wu D."/>
            <person name="Steenblock K."/>
            <person name="Schneider S."/>
            <person name="Pukall R."/>
            <person name="Goeker M."/>
            <person name="Klenk H.P."/>
            <person name="Eisen J.A."/>
        </authorList>
    </citation>
    <scope>NUCLEOTIDE SEQUENCE [LARGE SCALE GENOMIC DNA]</scope>
    <source>
        <strain evidence="9">ATCC 49802 / DSM 20745 / S 6022</strain>
    </source>
</reference>
<gene>
    <name evidence="8" type="ordered locus">Sthe_2881</name>
</gene>
<evidence type="ECO:0000256" key="3">
    <source>
        <dbReference type="ARBA" id="ARBA00022692"/>
    </source>
</evidence>
<feature type="transmembrane region" description="Helical" evidence="6">
    <location>
        <begin position="31"/>
        <end position="49"/>
    </location>
</feature>
<feature type="domain" description="VTT" evidence="7">
    <location>
        <begin position="100"/>
        <end position="217"/>
    </location>
</feature>
<evidence type="ECO:0000256" key="1">
    <source>
        <dbReference type="ARBA" id="ARBA00004651"/>
    </source>
</evidence>
<evidence type="ECO:0000313" key="9">
    <source>
        <dbReference type="Proteomes" id="UP000002027"/>
    </source>
</evidence>
<evidence type="ECO:0000256" key="2">
    <source>
        <dbReference type="ARBA" id="ARBA00022475"/>
    </source>
</evidence>
<dbReference type="InterPro" id="IPR015414">
    <property type="entry name" value="TMEM64"/>
</dbReference>
<comment type="similarity">
    <text evidence="6">Belongs to the TVP38/TMEM64 family.</text>
</comment>
<dbReference type="PANTHER" id="PTHR12677">
    <property type="entry name" value="GOLGI APPARATUS MEMBRANE PROTEIN TVP38-RELATED"/>
    <property type="match status" value="1"/>
</dbReference>
<dbReference type="InParanoid" id="D1C8Z7"/>
<reference evidence="8 9" key="2">
    <citation type="journal article" date="2010" name="Stand. Genomic Sci.">
        <title>Complete genome sequence of Desulfohalobium retbaense type strain (HR(100)).</title>
        <authorList>
            <person name="Spring S."/>
            <person name="Nolan M."/>
            <person name="Lapidus A."/>
            <person name="Glavina Del Rio T."/>
            <person name="Copeland A."/>
            <person name="Tice H."/>
            <person name="Cheng J.F."/>
            <person name="Lucas S."/>
            <person name="Land M."/>
            <person name="Chen F."/>
            <person name="Bruce D."/>
            <person name="Goodwin L."/>
            <person name="Pitluck S."/>
            <person name="Ivanova N."/>
            <person name="Mavromatis K."/>
            <person name="Mikhailova N."/>
            <person name="Pati A."/>
            <person name="Chen A."/>
            <person name="Palaniappan K."/>
            <person name="Hauser L."/>
            <person name="Chang Y.J."/>
            <person name="Jeffries C.D."/>
            <person name="Munk C."/>
            <person name="Kiss H."/>
            <person name="Chain P."/>
            <person name="Han C."/>
            <person name="Brettin T."/>
            <person name="Detter J.C."/>
            <person name="Schuler E."/>
            <person name="Goker M."/>
            <person name="Rohde M."/>
            <person name="Bristow J."/>
            <person name="Eisen J.A."/>
            <person name="Markowitz V."/>
            <person name="Hugenholtz P."/>
            <person name="Kyrpides N.C."/>
            <person name="Klenk H.P."/>
        </authorList>
    </citation>
    <scope>NUCLEOTIDE SEQUENCE [LARGE SCALE GENOMIC DNA]</scope>
    <source>
        <strain evidence="9">ATCC 49802 / DSM 20745 / S 6022</strain>
    </source>
</reference>
<dbReference type="FunCoup" id="D1C8Z7">
    <property type="interactions" value="32"/>
</dbReference>
<evidence type="ECO:0000313" key="8">
    <source>
        <dbReference type="EMBL" id="ACZ40290.1"/>
    </source>
</evidence>
<keyword evidence="5 6" id="KW-0472">Membrane</keyword>
<dbReference type="PANTHER" id="PTHR12677:SF59">
    <property type="entry name" value="GOLGI APPARATUS MEMBRANE PROTEIN TVP38-RELATED"/>
    <property type="match status" value="1"/>
</dbReference>
<accession>D1C8Z7</accession>
<comment type="caution">
    <text evidence="6">Lacks conserved residue(s) required for the propagation of feature annotation.</text>
</comment>
<feature type="transmembrane region" description="Helical" evidence="6">
    <location>
        <begin position="221"/>
        <end position="243"/>
    </location>
</feature>
<keyword evidence="4 6" id="KW-1133">Transmembrane helix</keyword>
<protein>
    <recommendedName>
        <fullName evidence="6">TVP38/TMEM64 family membrane protein</fullName>
    </recommendedName>
</protein>
<evidence type="ECO:0000256" key="5">
    <source>
        <dbReference type="ARBA" id="ARBA00023136"/>
    </source>
</evidence>
<dbReference type="EMBL" id="CP001824">
    <property type="protein sequence ID" value="ACZ40290.1"/>
    <property type="molecule type" value="Genomic_DNA"/>
</dbReference>
<keyword evidence="9" id="KW-1185">Reference proteome</keyword>
<dbReference type="Proteomes" id="UP000002027">
    <property type="component" value="Chromosome 2"/>
</dbReference>
<feature type="transmembrane region" description="Helical" evidence="6">
    <location>
        <begin position="76"/>
        <end position="97"/>
    </location>
</feature>
<evidence type="ECO:0000259" key="7">
    <source>
        <dbReference type="Pfam" id="PF09335"/>
    </source>
</evidence>
<keyword evidence="2 6" id="KW-1003">Cell membrane</keyword>
<sequence>MNAPAPGASSTRQRLMAARRLGAKRRIVPPLQVVVTLGAAALFGLAYLLSDEFRAEVGAIAAILGRGDAEGLRHYILSYGLWAPVASLALMVVQALVAPVPSSLVSFANGLAFGVGWGWALSVAGHTLAAGVCFWLMRALGRGPIEAVVGRGWLESADRWFARWGTAAILITRLVPGVAFDAVSFAAGLTGIRFDRFLAATAIGVAPQTLLYAYLGHAAVQFIWIPLAITGLVVGGCALAAWWKRTRP</sequence>
<evidence type="ECO:0000256" key="6">
    <source>
        <dbReference type="RuleBase" id="RU366058"/>
    </source>
</evidence>
<comment type="subcellular location">
    <subcellularLocation>
        <location evidence="1 6">Cell membrane</location>
        <topology evidence="1 6">Multi-pass membrane protein</topology>
    </subcellularLocation>
</comment>
<dbReference type="eggNOG" id="COG0398">
    <property type="taxonomic scope" value="Bacteria"/>
</dbReference>
<dbReference type="InterPro" id="IPR032816">
    <property type="entry name" value="VTT_dom"/>
</dbReference>
<proteinExistence type="inferred from homology"/>
<dbReference type="KEGG" id="sti:Sthe_2881"/>
<dbReference type="RefSeq" id="WP_012873326.1">
    <property type="nucleotide sequence ID" value="NC_013524.1"/>
</dbReference>
<organism evidence="8 9">
    <name type="scientific">Sphaerobacter thermophilus (strain ATCC 49802 / DSM 20745 / KCCM 41009 / NCIMB 13125 / S 6022)</name>
    <dbReference type="NCBI Taxonomy" id="479434"/>
    <lineage>
        <taxon>Bacteria</taxon>
        <taxon>Pseudomonadati</taxon>
        <taxon>Thermomicrobiota</taxon>
        <taxon>Thermomicrobia</taxon>
        <taxon>Sphaerobacterales</taxon>
        <taxon>Sphaerobacterineae</taxon>
        <taxon>Sphaerobacteraceae</taxon>
        <taxon>Sphaerobacter</taxon>
    </lineage>
</organism>
<dbReference type="HOGENOM" id="CLU_038944_8_0_0"/>
<dbReference type="GO" id="GO:0005886">
    <property type="term" value="C:plasma membrane"/>
    <property type="evidence" value="ECO:0007669"/>
    <property type="project" value="UniProtKB-SubCell"/>
</dbReference>
<dbReference type="Pfam" id="PF09335">
    <property type="entry name" value="VTT_dom"/>
    <property type="match status" value="1"/>
</dbReference>
<dbReference type="AlphaFoldDB" id="D1C8Z7"/>
<feature type="transmembrane region" description="Helical" evidence="6">
    <location>
        <begin position="117"/>
        <end position="137"/>
    </location>
</feature>
<name>D1C8Z7_SPHTD</name>